<dbReference type="Pfam" id="PF04677">
    <property type="entry name" value="CwfJ_C_1"/>
    <property type="match status" value="1"/>
</dbReference>
<evidence type="ECO:0000313" key="3">
    <source>
        <dbReference type="Proteomes" id="UP000031668"/>
    </source>
</evidence>
<dbReference type="AlphaFoldDB" id="A0A0C2M329"/>
<keyword evidence="3" id="KW-1185">Reference proteome</keyword>
<feature type="domain" description="Cwf19-like C-terminal" evidence="1">
    <location>
        <begin position="186"/>
        <end position="244"/>
    </location>
</feature>
<organism evidence="2 3">
    <name type="scientific">Thelohanellus kitauei</name>
    <name type="common">Myxosporean</name>
    <dbReference type="NCBI Taxonomy" id="669202"/>
    <lineage>
        <taxon>Eukaryota</taxon>
        <taxon>Metazoa</taxon>
        <taxon>Cnidaria</taxon>
        <taxon>Myxozoa</taxon>
        <taxon>Myxosporea</taxon>
        <taxon>Bivalvulida</taxon>
        <taxon>Platysporina</taxon>
        <taxon>Myxobolidae</taxon>
        <taxon>Thelohanellus</taxon>
    </lineage>
</organism>
<proteinExistence type="predicted"/>
<dbReference type="Proteomes" id="UP000031668">
    <property type="component" value="Unassembled WGS sequence"/>
</dbReference>
<reference evidence="2 3" key="1">
    <citation type="journal article" date="2014" name="Genome Biol. Evol.">
        <title>The genome of the myxosporean Thelohanellus kitauei shows adaptations to nutrient acquisition within its fish host.</title>
        <authorList>
            <person name="Yang Y."/>
            <person name="Xiong J."/>
            <person name="Zhou Z."/>
            <person name="Huo F."/>
            <person name="Miao W."/>
            <person name="Ran C."/>
            <person name="Liu Y."/>
            <person name="Zhang J."/>
            <person name="Feng J."/>
            <person name="Wang M."/>
            <person name="Wang M."/>
            <person name="Wang L."/>
            <person name="Yao B."/>
        </authorList>
    </citation>
    <scope>NUCLEOTIDE SEQUENCE [LARGE SCALE GENOMIC DNA]</scope>
    <source>
        <strain evidence="2">Wuqing</strain>
    </source>
</reference>
<dbReference type="InterPro" id="IPR006768">
    <property type="entry name" value="Cwf19-like_C_dom-1"/>
</dbReference>
<sequence length="251" mass="28798">MESLPPNQNNWGISSEQHNKIIEYVLEKKDFKGVDFFISPIWPSGILDCLDEHHVPWQSSEYYGVSRKSSAFVTKMANILKPRYHISSLDCDTPFYYQRPPFRVHSHSSQSHLSYFVSLAPFNNPNEEKSIFTLKVSPITLMNYSHLCQATDNLTNNPFPDYNMEKIEPSSSSDSHRNIHNQQIQINLSGQQQCWFCLENPMLQKHLIFYVAEHNYLALAKGALVPDHFLLCSKAHVTCAAALDPVKLILI</sequence>
<dbReference type="GO" id="GO:0071014">
    <property type="term" value="C:post-mRNA release spliceosomal complex"/>
    <property type="evidence" value="ECO:0007669"/>
    <property type="project" value="TreeGrafter"/>
</dbReference>
<gene>
    <name evidence="2" type="ORF">RF11_12886</name>
</gene>
<dbReference type="PANTHER" id="PTHR12072:SF4">
    <property type="entry name" value="CWF19-LIKE PROTEIN 1"/>
    <property type="match status" value="1"/>
</dbReference>
<dbReference type="OrthoDB" id="444325at2759"/>
<name>A0A0C2M329_THEKT</name>
<dbReference type="InterPro" id="IPR036265">
    <property type="entry name" value="HIT-like_sf"/>
</dbReference>
<evidence type="ECO:0000259" key="1">
    <source>
        <dbReference type="Pfam" id="PF04677"/>
    </source>
</evidence>
<accession>A0A0C2M329</accession>
<dbReference type="EMBL" id="JWZT01005339">
    <property type="protein sequence ID" value="KII61470.1"/>
    <property type="molecule type" value="Genomic_DNA"/>
</dbReference>
<dbReference type="GO" id="GO:0061632">
    <property type="term" value="F:RNA lariat debranching enzyme activator activity"/>
    <property type="evidence" value="ECO:0007669"/>
    <property type="project" value="TreeGrafter"/>
</dbReference>
<dbReference type="SUPFAM" id="SSF54197">
    <property type="entry name" value="HIT-like"/>
    <property type="match status" value="1"/>
</dbReference>
<dbReference type="InterPro" id="IPR040194">
    <property type="entry name" value="Cwf19-like"/>
</dbReference>
<comment type="caution">
    <text evidence="2">The sequence shown here is derived from an EMBL/GenBank/DDBJ whole genome shotgun (WGS) entry which is preliminary data.</text>
</comment>
<evidence type="ECO:0000313" key="2">
    <source>
        <dbReference type="EMBL" id="KII61470.1"/>
    </source>
</evidence>
<dbReference type="PANTHER" id="PTHR12072">
    <property type="entry name" value="CWF19, CELL CYCLE CONTROL PROTEIN"/>
    <property type="match status" value="1"/>
</dbReference>
<protein>
    <submittedName>
        <fullName evidence="2">CWF19-like protein 1</fullName>
    </submittedName>
</protein>
<dbReference type="GO" id="GO:0000398">
    <property type="term" value="P:mRNA splicing, via spliceosome"/>
    <property type="evidence" value="ECO:0007669"/>
    <property type="project" value="TreeGrafter"/>
</dbReference>